<name>A0A0R1H246_9LACO</name>
<dbReference type="STRING" id="1423726.FC07_GL000314"/>
<evidence type="ECO:0000313" key="1">
    <source>
        <dbReference type="EMBL" id="KRK40542.1"/>
    </source>
</evidence>
<protein>
    <submittedName>
        <fullName evidence="1">Uncharacterized protein</fullName>
    </submittedName>
</protein>
<dbReference type="EMBL" id="AZDA01000011">
    <property type="protein sequence ID" value="KRK40542.1"/>
    <property type="molecule type" value="Genomic_DNA"/>
</dbReference>
<keyword evidence="2" id="KW-1185">Reference proteome</keyword>
<dbReference type="Proteomes" id="UP000051461">
    <property type="component" value="Unassembled WGS sequence"/>
</dbReference>
<evidence type="ECO:0000313" key="2">
    <source>
        <dbReference type="Proteomes" id="UP000051461"/>
    </source>
</evidence>
<sequence length="114" mass="13412">MKLEVIILKTTKELNKPLATFPAGIKDYIFNVYYYRLQLVGVIEDPNFLQLHELDKYLTPTSYIDWRFSVHWPAPILDVYGNPIKSEELLQLLYQVSAKTGWPLLTIKSSRKYF</sequence>
<comment type="caution">
    <text evidence="1">The sequence shown here is derived from an EMBL/GenBank/DDBJ whole genome shotgun (WGS) entry which is preliminary data.</text>
</comment>
<reference evidence="1 2" key="1">
    <citation type="journal article" date="2015" name="Genome Announc.">
        <title>Expanding the biotechnology potential of lactobacilli through comparative genomics of 213 strains and associated genera.</title>
        <authorList>
            <person name="Sun Z."/>
            <person name="Harris H.M."/>
            <person name="McCann A."/>
            <person name="Guo C."/>
            <person name="Argimon S."/>
            <person name="Zhang W."/>
            <person name="Yang X."/>
            <person name="Jeffery I.B."/>
            <person name="Cooney J.C."/>
            <person name="Kagawa T.F."/>
            <person name="Liu W."/>
            <person name="Song Y."/>
            <person name="Salvetti E."/>
            <person name="Wrobel A."/>
            <person name="Rasinkangas P."/>
            <person name="Parkhill J."/>
            <person name="Rea M.C."/>
            <person name="O'Sullivan O."/>
            <person name="Ritari J."/>
            <person name="Douillard F.P."/>
            <person name="Paul Ross R."/>
            <person name="Yang R."/>
            <person name="Briner A.E."/>
            <person name="Felis G.E."/>
            <person name="de Vos W.M."/>
            <person name="Barrangou R."/>
            <person name="Klaenhammer T.R."/>
            <person name="Caufield P.W."/>
            <person name="Cui Y."/>
            <person name="Zhang H."/>
            <person name="O'Toole P.W."/>
        </authorList>
    </citation>
    <scope>NUCLEOTIDE SEQUENCE [LARGE SCALE GENOMIC DNA]</scope>
    <source>
        <strain evidence="1 2">DSM 20003</strain>
    </source>
</reference>
<accession>A0A0R1H246</accession>
<organism evidence="1 2">
    <name type="scientific">Loigolactobacillus bifermentans DSM 20003</name>
    <dbReference type="NCBI Taxonomy" id="1423726"/>
    <lineage>
        <taxon>Bacteria</taxon>
        <taxon>Bacillati</taxon>
        <taxon>Bacillota</taxon>
        <taxon>Bacilli</taxon>
        <taxon>Lactobacillales</taxon>
        <taxon>Lactobacillaceae</taxon>
        <taxon>Loigolactobacillus</taxon>
    </lineage>
</organism>
<proteinExistence type="predicted"/>
<gene>
    <name evidence="1" type="ORF">FC07_GL000314</name>
</gene>
<dbReference type="AlphaFoldDB" id="A0A0R1H246"/>
<dbReference type="PATRIC" id="fig|1423726.3.peg.324"/>